<keyword evidence="2" id="KW-1185">Reference proteome</keyword>
<dbReference type="EMBL" id="LXFE01001262">
    <property type="protein sequence ID" value="OLL23767.1"/>
    <property type="molecule type" value="Genomic_DNA"/>
</dbReference>
<evidence type="ECO:0000313" key="2">
    <source>
        <dbReference type="Proteomes" id="UP000186594"/>
    </source>
</evidence>
<protein>
    <submittedName>
        <fullName evidence="1">Uncharacterized protein</fullName>
    </submittedName>
</protein>
<gene>
    <name evidence="1" type="ORF">NEOLI_005502</name>
</gene>
<sequence>MLIATGYSLTTTLRDILLGLMRPIGGKQQVGPVRFGAAIPNRKVTEHGKDGMGRDNVPWFEGYLMRAERTRPTTV</sequence>
<comment type="caution">
    <text evidence="1">The sequence shown here is derived from an EMBL/GenBank/DDBJ whole genome shotgun (WGS) entry which is preliminary data.</text>
</comment>
<dbReference type="AlphaFoldDB" id="A0A1U7LM95"/>
<proteinExistence type="predicted"/>
<accession>A0A1U7LM95</accession>
<dbReference type="Proteomes" id="UP000186594">
    <property type="component" value="Unassembled WGS sequence"/>
</dbReference>
<name>A0A1U7LM95_NEOID</name>
<reference evidence="1 2" key="1">
    <citation type="submission" date="2016-04" db="EMBL/GenBank/DDBJ databases">
        <title>Evolutionary innovation and constraint leading to complex multicellularity in the Ascomycota.</title>
        <authorList>
            <person name="Cisse O."/>
            <person name="Nguyen A."/>
            <person name="Hewitt D.A."/>
            <person name="Jedd G."/>
            <person name="Stajich J.E."/>
        </authorList>
    </citation>
    <scope>NUCLEOTIDE SEQUENCE [LARGE SCALE GENOMIC DNA]</scope>
    <source>
        <strain evidence="1 2">DAH-3</strain>
    </source>
</reference>
<evidence type="ECO:0000313" key="1">
    <source>
        <dbReference type="EMBL" id="OLL23767.1"/>
    </source>
</evidence>
<organism evidence="1 2">
    <name type="scientific">Neolecta irregularis (strain DAH-3)</name>
    <dbReference type="NCBI Taxonomy" id="1198029"/>
    <lineage>
        <taxon>Eukaryota</taxon>
        <taxon>Fungi</taxon>
        <taxon>Dikarya</taxon>
        <taxon>Ascomycota</taxon>
        <taxon>Taphrinomycotina</taxon>
        <taxon>Neolectales</taxon>
        <taxon>Neolectaceae</taxon>
        <taxon>Neolecta</taxon>
    </lineage>
</organism>